<evidence type="ECO:0000313" key="1">
    <source>
        <dbReference type="EMBL" id="UZF87974.1"/>
    </source>
</evidence>
<dbReference type="EMBL" id="CP102774">
    <property type="protein sequence ID" value="UZF87974.1"/>
    <property type="molecule type" value="Genomic_DNA"/>
</dbReference>
<sequence>MQPADGRPEVQMDKRTLLWQANQIRFAMFLPAPAADFDVWRHIAGTDPEAEDFRPREGIKRQLGPFGGGTLEVTATPGRVDVAMLPIIAVDPLSGVVPDFFFPDARSQLSQFADAARNLLRAFPAPIARLALILGALSESKGVDDSYYILSSIVKSAKIDGNMRDLLYRVNRRVETDIADVGYINRLTSFSALTVQGGLSATPTGEGFPMKARNYASMELDINTPAERISALPSDALIPMFDTLVRLAGENFDGGEVI</sequence>
<name>A0A9E8CQ83_9HYPH</name>
<gene>
    <name evidence="1" type="ORF">NWE54_04090</name>
</gene>
<protein>
    <submittedName>
        <fullName evidence="1">Uncharacterized protein</fullName>
    </submittedName>
</protein>
<accession>A0A9E8CQ83</accession>
<organism evidence="1">
    <name type="scientific">Bosea sp. NBC_00436</name>
    <dbReference type="NCBI Taxonomy" id="2969620"/>
    <lineage>
        <taxon>Bacteria</taxon>
        <taxon>Pseudomonadati</taxon>
        <taxon>Pseudomonadota</taxon>
        <taxon>Alphaproteobacteria</taxon>
        <taxon>Hyphomicrobiales</taxon>
        <taxon>Boseaceae</taxon>
        <taxon>Bosea</taxon>
    </lineage>
</organism>
<reference evidence="1" key="1">
    <citation type="submission" date="2022-08" db="EMBL/GenBank/DDBJ databases">
        <title>Complete Genome Sequences of 2 Bosea sp. soil isolates.</title>
        <authorList>
            <person name="Alvarez Arevalo M."/>
            <person name="Sterndorff E.B."/>
            <person name="Faurdal D."/>
            <person name="Joergensen T.S."/>
            <person name="Weber T."/>
        </authorList>
    </citation>
    <scope>NUCLEOTIDE SEQUENCE</scope>
    <source>
        <strain evidence="1">NBC_00436</strain>
    </source>
</reference>
<dbReference type="AlphaFoldDB" id="A0A9E8CQ83"/>
<proteinExistence type="predicted"/>